<organism evidence="1 2">
    <name type="scientific">Cinchona calisaya</name>
    <dbReference type="NCBI Taxonomy" id="153742"/>
    <lineage>
        <taxon>Eukaryota</taxon>
        <taxon>Viridiplantae</taxon>
        <taxon>Streptophyta</taxon>
        <taxon>Embryophyta</taxon>
        <taxon>Tracheophyta</taxon>
        <taxon>Spermatophyta</taxon>
        <taxon>Magnoliopsida</taxon>
        <taxon>eudicotyledons</taxon>
        <taxon>Gunneridae</taxon>
        <taxon>Pentapetalae</taxon>
        <taxon>asterids</taxon>
        <taxon>lamiids</taxon>
        <taxon>Gentianales</taxon>
        <taxon>Rubiaceae</taxon>
        <taxon>Cinchonoideae</taxon>
        <taxon>Cinchoneae</taxon>
        <taxon>Cinchona</taxon>
    </lineage>
</organism>
<name>A0ABD2YA14_9GENT</name>
<dbReference type="EMBL" id="JBJUIK010000014">
    <property type="protein sequence ID" value="KAL3504313.1"/>
    <property type="molecule type" value="Genomic_DNA"/>
</dbReference>
<gene>
    <name evidence="1" type="ORF">ACH5RR_034154</name>
</gene>
<dbReference type="Proteomes" id="UP001630127">
    <property type="component" value="Unassembled WGS sequence"/>
</dbReference>
<protein>
    <submittedName>
        <fullName evidence="1">Uncharacterized protein</fullName>
    </submittedName>
</protein>
<accession>A0ABD2YA14</accession>
<reference evidence="1 2" key="1">
    <citation type="submission" date="2024-11" db="EMBL/GenBank/DDBJ databases">
        <title>A near-complete genome assembly of Cinchona calisaya.</title>
        <authorList>
            <person name="Lian D.C."/>
            <person name="Zhao X.W."/>
            <person name="Wei L."/>
        </authorList>
    </citation>
    <scope>NUCLEOTIDE SEQUENCE [LARGE SCALE GENOMIC DNA]</scope>
    <source>
        <tissue evidence="1">Nenye</tissue>
    </source>
</reference>
<evidence type="ECO:0000313" key="1">
    <source>
        <dbReference type="EMBL" id="KAL3504313.1"/>
    </source>
</evidence>
<comment type="caution">
    <text evidence="1">The sequence shown here is derived from an EMBL/GenBank/DDBJ whole genome shotgun (WGS) entry which is preliminary data.</text>
</comment>
<dbReference type="AlphaFoldDB" id="A0ABD2YA14"/>
<keyword evidence="2" id="KW-1185">Reference proteome</keyword>
<evidence type="ECO:0000313" key="2">
    <source>
        <dbReference type="Proteomes" id="UP001630127"/>
    </source>
</evidence>
<sequence length="139" mass="15716">MTISNSWPPRPILTPHLHYHYQPPASPPQTQIHQLQTPNVATYPSIHLATPNLRFAIPSQNCPTLPTELQDLLPASYSTSLLPSQPPSKSTQNYKKILKFPHPDPSTYLVPSLLSRTQSSTLLEHFIKHLLHMNKTPNF</sequence>
<proteinExistence type="predicted"/>